<reference evidence="3" key="1">
    <citation type="submission" date="2018-06" db="EMBL/GenBank/DDBJ databases">
        <authorList>
            <person name="Lum Nde A."/>
            <person name="Hugo C."/>
        </authorList>
    </citation>
    <scope>NUCLEOTIDE SEQUENCE [LARGE SCALE GENOMIC DNA]</scope>
    <source>
        <strain evidence="3">1_F178</strain>
    </source>
</reference>
<evidence type="ECO:0000256" key="1">
    <source>
        <dbReference type="SAM" id="Phobius"/>
    </source>
</evidence>
<organism evidence="2 3">
    <name type="scientific">Chryseobacterium pennae</name>
    <dbReference type="NCBI Taxonomy" id="2258962"/>
    <lineage>
        <taxon>Bacteria</taxon>
        <taxon>Pseudomonadati</taxon>
        <taxon>Bacteroidota</taxon>
        <taxon>Flavobacteriia</taxon>
        <taxon>Flavobacteriales</taxon>
        <taxon>Weeksellaceae</taxon>
        <taxon>Chryseobacterium group</taxon>
        <taxon>Chryseobacterium</taxon>
    </lineage>
</organism>
<proteinExistence type="predicted"/>
<dbReference type="Proteomes" id="UP000256686">
    <property type="component" value="Unassembled WGS sequence"/>
</dbReference>
<evidence type="ECO:0000313" key="3">
    <source>
        <dbReference type="Proteomes" id="UP000256686"/>
    </source>
</evidence>
<accession>A0A3D9CA12</accession>
<keyword evidence="1" id="KW-1133">Transmembrane helix</keyword>
<comment type="caution">
    <text evidence="2">The sequence shown here is derived from an EMBL/GenBank/DDBJ whole genome shotgun (WGS) entry which is preliminary data.</text>
</comment>
<protein>
    <submittedName>
        <fullName evidence="2">Uncharacterized protein</fullName>
    </submittedName>
</protein>
<gene>
    <name evidence="2" type="ORF">DRF65_09745</name>
</gene>
<keyword evidence="3" id="KW-1185">Reference proteome</keyword>
<sequence length="74" mass="9023">MLKVTRQKVKTKAELLLSKNKNTKRWEKLGEKTEDNKWIDKRQRDERWMIPLTYPILFISSVIYFLQQKSLPKD</sequence>
<keyword evidence="1" id="KW-0812">Transmembrane</keyword>
<keyword evidence="1" id="KW-0472">Membrane</keyword>
<evidence type="ECO:0000313" key="2">
    <source>
        <dbReference type="EMBL" id="REC62713.1"/>
    </source>
</evidence>
<dbReference type="EMBL" id="QNVT01000007">
    <property type="protein sequence ID" value="REC62713.1"/>
    <property type="molecule type" value="Genomic_DNA"/>
</dbReference>
<feature type="transmembrane region" description="Helical" evidence="1">
    <location>
        <begin position="48"/>
        <end position="66"/>
    </location>
</feature>
<name>A0A3D9CA12_9FLAO</name>
<dbReference type="AlphaFoldDB" id="A0A3D9CA12"/>